<evidence type="ECO:0008006" key="5">
    <source>
        <dbReference type="Google" id="ProtNLM"/>
    </source>
</evidence>
<dbReference type="HOGENOM" id="CLU_1067319_0_0_1"/>
<sequence>MASMEPRQLVTLSTTGVCLSMAFAQVLASKGDASGLIFGSVTREKKSLVTDIGSKLELVASIDMQVFDVCNFFDGHGNVNGHAISRACERQKQRLIGWFSFRSNAPLRPSSREMYVQRQIESSPEIKVLLPEGTQPVFGLLSTSYTKNASTHSLDYRFLFKENSRSTMKSLELVIKNVQTDSQEEYGSFSACSKMDVPSLSSLQQSIQLPPPTVNQIENYAEAAQAHINSLVEKLDGLRNEVLNESREVERLQAQYAGIER</sequence>
<dbReference type="PANTHER" id="PTHR31728:SF5">
    <property type="entry name" value="OS07G0540200 PROTEIN"/>
    <property type="match status" value="1"/>
</dbReference>
<dbReference type="PANTHER" id="PTHR31728">
    <property type="entry name" value="ABRAXAS FAMILY MEMBER"/>
    <property type="match status" value="1"/>
</dbReference>
<name>L1IMK1_GUITC</name>
<keyword evidence="4" id="KW-1185">Reference proteome</keyword>
<dbReference type="RefSeq" id="XP_005824099.1">
    <property type="nucleotide sequence ID" value="XM_005824042.1"/>
</dbReference>
<dbReference type="InterPro" id="IPR023238">
    <property type="entry name" value="FAM175"/>
</dbReference>
<dbReference type="GeneID" id="17293891"/>
<evidence type="ECO:0000313" key="3">
    <source>
        <dbReference type="EnsemblProtists" id="EKX37119"/>
    </source>
</evidence>
<dbReference type="STRING" id="905079.L1IMK1"/>
<dbReference type="KEGG" id="gtt:GUITHDRAFT_145227"/>
<reference evidence="4" key="2">
    <citation type="submission" date="2012-11" db="EMBL/GenBank/DDBJ databases">
        <authorList>
            <person name="Kuo A."/>
            <person name="Curtis B.A."/>
            <person name="Tanifuji G."/>
            <person name="Burki F."/>
            <person name="Gruber A."/>
            <person name="Irimia M."/>
            <person name="Maruyama S."/>
            <person name="Arias M.C."/>
            <person name="Ball S.G."/>
            <person name="Gile G.H."/>
            <person name="Hirakawa Y."/>
            <person name="Hopkins J.F."/>
            <person name="Rensing S.A."/>
            <person name="Schmutz J."/>
            <person name="Symeonidi A."/>
            <person name="Elias M."/>
            <person name="Eveleigh R.J."/>
            <person name="Herman E.K."/>
            <person name="Klute M.J."/>
            <person name="Nakayama T."/>
            <person name="Obornik M."/>
            <person name="Reyes-Prieto A."/>
            <person name="Armbrust E.V."/>
            <person name="Aves S.J."/>
            <person name="Beiko R.G."/>
            <person name="Coutinho P."/>
            <person name="Dacks J.B."/>
            <person name="Durnford D.G."/>
            <person name="Fast N.M."/>
            <person name="Green B.R."/>
            <person name="Grisdale C."/>
            <person name="Hempe F."/>
            <person name="Henrissat B."/>
            <person name="Hoppner M.P."/>
            <person name="Ishida K.-I."/>
            <person name="Kim E."/>
            <person name="Koreny L."/>
            <person name="Kroth P.G."/>
            <person name="Liu Y."/>
            <person name="Malik S.-B."/>
            <person name="Maier U.G."/>
            <person name="McRose D."/>
            <person name="Mock T."/>
            <person name="Neilson J.A."/>
            <person name="Onodera N.T."/>
            <person name="Poole A.M."/>
            <person name="Pritham E.J."/>
            <person name="Richards T.A."/>
            <person name="Rocap G."/>
            <person name="Roy S.W."/>
            <person name="Sarai C."/>
            <person name="Schaack S."/>
            <person name="Shirato S."/>
            <person name="Slamovits C.H."/>
            <person name="Spencer D.F."/>
            <person name="Suzuki S."/>
            <person name="Worden A.Z."/>
            <person name="Zauner S."/>
            <person name="Barry K."/>
            <person name="Bell C."/>
            <person name="Bharti A.K."/>
            <person name="Crow J.A."/>
            <person name="Grimwood J."/>
            <person name="Kramer R."/>
            <person name="Lindquist E."/>
            <person name="Lucas S."/>
            <person name="Salamov A."/>
            <person name="McFadden G.I."/>
            <person name="Lane C.E."/>
            <person name="Keeling P.J."/>
            <person name="Gray M.W."/>
            <person name="Grigoriev I.V."/>
            <person name="Archibald J.M."/>
        </authorList>
    </citation>
    <scope>NUCLEOTIDE SEQUENCE</scope>
    <source>
        <strain evidence="4">CCMP2712</strain>
    </source>
</reference>
<dbReference type="Proteomes" id="UP000011087">
    <property type="component" value="Unassembled WGS sequence"/>
</dbReference>
<reference evidence="3" key="3">
    <citation type="submission" date="2016-03" db="UniProtKB">
        <authorList>
            <consortium name="EnsemblProtists"/>
        </authorList>
    </citation>
    <scope>IDENTIFICATION</scope>
</reference>
<dbReference type="GO" id="GO:0005634">
    <property type="term" value="C:nucleus"/>
    <property type="evidence" value="ECO:0007669"/>
    <property type="project" value="TreeGrafter"/>
</dbReference>
<keyword evidence="1" id="KW-0175">Coiled coil</keyword>
<organism evidence="2">
    <name type="scientific">Guillardia theta (strain CCMP2712)</name>
    <name type="common">Cryptophyte</name>
    <dbReference type="NCBI Taxonomy" id="905079"/>
    <lineage>
        <taxon>Eukaryota</taxon>
        <taxon>Cryptophyceae</taxon>
        <taxon>Pyrenomonadales</taxon>
        <taxon>Geminigeraceae</taxon>
        <taxon>Guillardia</taxon>
    </lineage>
</organism>
<proteinExistence type="predicted"/>
<dbReference type="EnsemblProtists" id="EKX37119">
    <property type="protein sequence ID" value="EKX37119"/>
    <property type="gene ID" value="GUITHDRAFT_145227"/>
</dbReference>
<dbReference type="OMA" id="HTHEYRV"/>
<dbReference type="AlphaFoldDB" id="L1IMK1"/>
<feature type="coiled-coil region" evidence="1">
    <location>
        <begin position="221"/>
        <end position="255"/>
    </location>
</feature>
<dbReference type="PRINTS" id="PR02051">
    <property type="entry name" value="PROTEINF175"/>
</dbReference>
<evidence type="ECO:0000313" key="4">
    <source>
        <dbReference type="Proteomes" id="UP000011087"/>
    </source>
</evidence>
<reference evidence="2 4" key="1">
    <citation type="journal article" date="2012" name="Nature">
        <title>Algal genomes reveal evolutionary mosaicism and the fate of nucleomorphs.</title>
        <authorList>
            <consortium name="DOE Joint Genome Institute"/>
            <person name="Curtis B.A."/>
            <person name="Tanifuji G."/>
            <person name="Burki F."/>
            <person name="Gruber A."/>
            <person name="Irimia M."/>
            <person name="Maruyama S."/>
            <person name="Arias M.C."/>
            <person name="Ball S.G."/>
            <person name="Gile G.H."/>
            <person name="Hirakawa Y."/>
            <person name="Hopkins J.F."/>
            <person name="Kuo A."/>
            <person name="Rensing S.A."/>
            <person name="Schmutz J."/>
            <person name="Symeonidi A."/>
            <person name="Elias M."/>
            <person name="Eveleigh R.J."/>
            <person name="Herman E.K."/>
            <person name="Klute M.J."/>
            <person name="Nakayama T."/>
            <person name="Obornik M."/>
            <person name="Reyes-Prieto A."/>
            <person name="Armbrust E.V."/>
            <person name="Aves S.J."/>
            <person name="Beiko R.G."/>
            <person name="Coutinho P."/>
            <person name="Dacks J.B."/>
            <person name="Durnford D.G."/>
            <person name="Fast N.M."/>
            <person name="Green B.R."/>
            <person name="Grisdale C.J."/>
            <person name="Hempel F."/>
            <person name="Henrissat B."/>
            <person name="Hoppner M.P."/>
            <person name="Ishida K."/>
            <person name="Kim E."/>
            <person name="Koreny L."/>
            <person name="Kroth P.G."/>
            <person name="Liu Y."/>
            <person name="Malik S.B."/>
            <person name="Maier U.G."/>
            <person name="McRose D."/>
            <person name="Mock T."/>
            <person name="Neilson J.A."/>
            <person name="Onodera N.T."/>
            <person name="Poole A.M."/>
            <person name="Pritham E.J."/>
            <person name="Richards T.A."/>
            <person name="Rocap G."/>
            <person name="Roy S.W."/>
            <person name="Sarai C."/>
            <person name="Schaack S."/>
            <person name="Shirato S."/>
            <person name="Slamovits C.H."/>
            <person name="Spencer D.F."/>
            <person name="Suzuki S."/>
            <person name="Worden A.Z."/>
            <person name="Zauner S."/>
            <person name="Barry K."/>
            <person name="Bell C."/>
            <person name="Bharti A.K."/>
            <person name="Crow J.A."/>
            <person name="Grimwood J."/>
            <person name="Kramer R."/>
            <person name="Lindquist E."/>
            <person name="Lucas S."/>
            <person name="Salamov A."/>
            <person name="McFadden G.I."/>
            <person name="Lane C.E."/>
            <person name="Keeling P.J."/>
            <person name="Gray M.W."/>
            <person name="Grigoriev I.V."/>
            <person name="Archibald J.M."/>
        </authorList>
    </citation>
    <scope>NUCLEOTIDE SEQUENCE</scope>
    <source>
        <strain evidence="2 4">CCMP2712</strain>
    </source>
</reference>
<evidence type="ECO:0000313" key="2">
    <source>
        <dbReference type="EMBL" id="EKX37119.1"/>
    </source>
</evidence>
<dbReference type="EMBL" id="JH993063">
    <property type="protein sequence ID" value="EKX37119.1"/>
    <property type="molecule type" value="Genomic_DNA"/>
</dbReference>
<protein>
    <recommendedName>
        <fullName evidence="5">MPN domain-containing protein</fullName>
    </recommendedName>
</protein>
<evidence type="ECO:0000256" key="1">
    <source>
        <dbReference type="SAM" id="Coils"/>
    </source>
</evidence>
<gene>
    <name evidence="2" type="ORF">GUITHDRAFT_145227</name>
</gene>
<accession>L1IMK1</accession>
<dbReference type="GO" id="GO:0031593">
    <property type="term" value="F:polyubiquitin modification-dependent protein binding"/>
    <property type="evidence" value="ECO:0007669"/>
    <property type="project" value="TreeGrafter"/>
</dbReference>
<dbReference type="Pfam" id="PF21125">
    <property type="entry name" value="MPN_2A_DUB_like"/>
    <property type="match status" value="1"/>
</dbReference>
<dbReference type="PaxDb" id="55529-EKX37119"/>